<comment type="caution">
    <text evidence="1">The sequence shown here is derived from an EMBL/GenBank/DDBJ whole genome shotgun (WGS) entry which is preliminary data.</text>
</comment>
<dbReference type="RefSeq" id="WP_053583194.1">
    <property type="nucleotide sequence ID" value="NZ_LGRV01000003.1"/>
</dbReference>
<name>A0ABR5K1X2_9BACI</name>
<sequence length="60" mass="6975">MGMSEESVLILLSLVLLIGLTLRWIRIIKVNSNIQVEQNKEIIELLKKNSRDKDEIKINE</sequence>
<evidence type="ECO:0000313" key="1">
    <source>
        <dbReference type="EMBL" id="KOS68369.1"/>
    </source>
</evidence>
<dbReference type="Proteomes" id="UP000050668">
    <property type="component" value="Unassembled WGS sequence"/>
</dbReference>
<reference evidence="2" key="1">
    <citation type="submission" date="2015-07" db="EMBL/GenBank/DDBJ databases">
        <title>Fjat-14205 dsm 2895.</title>
        <authorList>
            <person name="Liu B."/>
            <person name="Wang J."/>
            <person name="Zhu Y."/>
            <person name="Liu G."/>
            <person name="Chen Q."/>
            <person name="Chen Z."/>
            <person name="Lan J."/>
            <person name="Che J."/>
            <person name="Ge C."/>
            <person name="Shi H."/>
            <person name="Pan Z."/>
            <person name="Liu X."/>
        </authorList>
    </citation>
    <scope>NUCLEOTIDE SEQUENCE [LARGE SCALE GENOMIC DNA]</scope>
    <source>
        <strain evidence="2">DSM 25560</strain>
    </source>
</reference>
<accession>A0ABR5K1X2</accession>
<protein>
    <submittedName>
        <fullName evidence="1">Uncharacterized protein</fullName>
    </submittedName>
</protein>
<evidence type="ECO:0000313" key="2">
    <source>
        <dbReference type="Proteomes" id="UP000050668"/>
    </source>
</evidence>
<proteinExistence type="predicted"/>
<organism evidence="1 2">
    <name type="scientific">Lysinibacillus contaminans</name>
    <dbReference type="NCBI Taxonomy" id="1293441"/>
    <lineage>
        <taxon>Bacteria</taxon>
        <taxon>Bacillati</taxon>
        <taxon>Bacillota</taxon>
        <taxon>Bacilli</taxon>
        <taxon>Bacillales</taxon>
        <taxon>Bacillaceae</taxon>
        <taxon>Lysinibacillus</taxon>
    </lineage>
</organism>
<keyword evidence="2" id="KW-1185">Reference proteome</keyword>
<gene>
    <name evidence="1" type="ORF">AEA09_07235</name>
</gene>
<dbReference type="EMBL" id="LGRV01000003">
    <property type="protein sequence ID" value="KOS68369.1"/>
    <property type="molecule type" value="Genomic_DNA"/>
</dbReference>